<gene>
    <name evidence="2" type="ORF">KUTeg_005235</name>
</gene>
<accession>A0ABQ9FJ63</accession>
<evidence type="ECO:0000259" key="1">
    <source>
        <dbReference type="Pfam" id="PF23084"/>
    </source>
</evidence>
<dbReference type="InterPro" id="IPR043472">
    <property type="entry name" value="Macro_dom-like"/>
</dbReference>
<dbReference type="EMBL" id="JARBDR010000246">
    <property type="protein sequence ID" value="KAJ8317331.1"/>
    <property type="molecule type" value="Genomic_DNA"/>
</dbReference>
<dbReference type="Pfam" id="PF23084">
    <property type="entry name" value="KH_PARP14_1"/>
    <property type="match status" value="1"/>
</dbReference>
<name>A0ABQ9FJ63_TEGGR</name>
<feature type="domain" description="PARP14 first type I KH" evidence="1">
    <location>
        <begin position="68"/>
        <end position="149"/>
    </location>
</feature>
<keyword evidence="3" id="KW-1185">Reference proteome</keyword>
<evidence type="ECO:0000313" key="2">
    <source>
        <dbReference type="EMBL" id="KAJ8317331.1"/>
    </source>
</evidence>
<evidence type="ECO:0000313" key="3">
    <source>
        <dbReference type="Proteomes" id="UP001217089"/>
    </source>
</evidence>
<sequence>MYMVRVLTGIYCQGRRQIIQQNSSSLTIPRHILICEPTQRHIVKNVPLKVTPSFKCRFGEVWDYKKHEVKLPEDITVTWMDTPILTFFISDKSLSRIKDINTHLHAHSAEVCCLDGEKLCIKCLLTQTTPGVRKIAKSWTTDVRKTYDDIVKKTLLKIKISCSSPKIYAELKENLPKINLSKDVNVLEDDKVHCFIIVGPNTAAQNSQKKILEMKKTIESENNIVSESKTFTSGKIYILEKEGVIGQVNKIADDLDVFTDQEAGVIYFKGTANDVLEAKVKIYEALNKKTVRRVYGLSPLQIKLMKNVVGLIHETFQCYNIKGAVDYSSEKIEVITSTENENILAVDLVKNFVIERVINLGFESLSVLDKQQWSFTVNKMKRDHAEKILIEIFDSIITVAATCDIFDEVFEELKSVIDHNTIISESIELNSNGEFEFLEKFRFDDLEKLQNDLSGECVQIEMHSDSLSIEISGTKSGIDKAKSSLNQEIQDIIKIKYVKKGVGISKADVLVCTVSHDLNLATGRASSGLLKAGGDSLQCECRTKFPNGIKDGEIVSVKGGNLSCKEVYFGALPRWNAEYY</sequence>
<dbReference type="InterPro" id="IPR057044">
    <property type="entry name" value="PARP14_KH_1"/>
</dbReference>
<dbReference type="Proteomes" id="UP001217089">
    <property type="component" value="Unassembled WGS sequence"/>
</dbReference>
<proteinExistence type="predicted"/>
<reference evidence="2 3" key="1">
    <citation type="submission" date="2022-12" db="EMBL/GenBank/DDBJ databases">
        <title>Chromosome-level genome of Tegillarca granosa.</title>
        <authorList>
            <person name="Kim J."/>
        </authorList>
    </citation>
    <scope>NUCLEOTIDE SEQUENCE [LARGE SCALE GENOMIC DNA]</scope>
    <source>
        <strain evidence="2">Teg-2019</strain>
        <tissue evidence="2">Adductor muscle</tissue>
    </source>
</reference>
<dbReference type="Gene3D" id="3.40.220.10">
    <property type="entry name" value="Leucine Aminopeptidase, subunit E, domain 1"/>
    <property type="match status" value="1"/>
</dbReference>
<protein>
    <recommendedName>
        <fullName evidence="1">PARP14 first type I KH domain-containing protein</fullName>
    </recommendedName>
</protein>
<comment type="caution">
    <text evidence="2">The sequence shown here is derived from an EMBL/GenBank/DDBJ whole genome shotgun (WGS) entry which is preliminary data.</text>
</comment>
<dbReference type="SUPFAM" id="SSF52949">
    <property type="entry name" value="Macro domain-like"/>
    <property type="match status" value="1"/>
</dbReference>
<organism evidence="2 3">
    <name type="scientific">Tegillarca granosa</name>
    <name type="common">Malaysian cockle</name>
    <name type="synonym">Anadara granosa</name>
    <dbReference type="NCBI Taxonomy" id="220873"/>
    <lineage>
        <taxon>Eukaryota</taxon>
        <taxon>Metazoa</taxon>
        <taxon>Spiralia</taxon>
        <taxon>Lophotrochozoa</taxon>
        <taxon>Mollusca</taxon>
        <taxon>Bivalvia</taxon>
        <taxon>Autobranchia</taxon>
        <taxon>Pteriomorphia</taxon>
        <taxon>Arcoida</taxon>
        <taxon>Arcoidea</taxon>
        <taxon>Arcidae</taxon>
        <taxon>Tegillarca</taxon>
    </lineage>
</organism>